<evidence type="ECO:0000313" key="2">
    <source>
        <dbReference type="Proteomes" id="UP001054945"/>
    </source>
</evidence>
<comment type="caution">
    <text evidence="1">The sequence shown here is derived from an EMBL/GenBank/DDBJ whole genome shotgun (WGS) entry which is preliminary data.</text>
</comment>
<accession>A0AAV4UEB8</accession>
<gene>
    <name evidence="1" type="ORF">CEXT_135471</name>
</gene>
<protein>
    <submittedName>
        <fullName evidence="1">Uncharacterized protein</fullName>
    </submittedName>
</protein>
<sequence length="180" mass="19484">MTLGMAANCLLQNLRPCYSLTGLLSAKKGARVQDGVLWKHADDGTTYRYARSGNRVASIVGALIPGVGAHATDGSCVLLTSPFTMLLPFSFLKVALSIKTGTQKSADDFQPKNRLHIIEMLHLASCTLGGCVHHPKSRWCANPSTLATLAVIYQKGVARPLKEWVRDRGGGKSREHNRSL</sequence>
<keyword evidence="2" id="KW-1185">Reference proteome</keyword>
<name>A0AAV4UEB8_CAEEX</name>
<dbReference type="Proteomes" id="UP001054945">
    <property type="component" value="Unassembled WGS sequence"/>
</dbReference>
<proteinExistence type="predicted"/>
<dbReference type="EMBL" id="BPLR01012734">
    <property type="protein sequence ID" value="GIY56163.1"/>
    <property type="molecule type" value="Genomic_DNA"/>
</dbReference>
<dbReference type="AlphaFoldDB" id="A0AAV4UEB8"/>
<evidence type="ECO:0000313" key="1">
    <source>
        <dbReference type="EMBL" id="GIY56163.1"/>
    </source>
</evidence>
<reference evidence="1 2" key="1">
    <citation type="submission" date="2021-06" db="EMBL/GenBank/DDBJ databases">
        <title>Caerostris extrusa draft genome.</title>
        <authorList>
            <person name="Kono N."/>
            <person name="Arakawa K."/>
        </authorList>
    </citation>
    <scope>NUCLEOTIDE SEQUENCE [LARGE SCALE GENOMIC DNA]</scope>
</reference>
<organism evidence="1 2">
    <name type="scientific">Caerostris extrusa</name>
    <name type="common">Bark spider</name>
    <name type="synonym">Caerostris bankana</name>
    <dbReference type="NCBI Taxonomy" id="172846"/>
    <lineage>
        <taxon>Eukaryota</taxon>
        <taxon>Metazoa</taxon>
        <taxon>Ecdysozoa</taxon>
        <taxon>Arthropoda</taxon>
        <taxon>Chelicerata</taxon>
        <taxon>Arachnida</taxon>
        <taxon>Araneae</taxon>
        <taxon>Araneomorphae</taxon>
        <taxon>Entelegynae</taxon>
        <taxon>Araneoidea</taxon>
        <taxon>Araneidae</taxon>
        <taxon>Caerostris</taxon>
    </lineage>
</organism>